<dbReference type="InterPro" id="IPR027417">
    <property type="entry name" value="P-loop_NTPase"/>
</dbReference>
<organism evidence="2">
    <name type="scientific">hydrothermal vent metagenome</name>
    <dbReference type="NCBI Taxonomy" id="652676"/>
    <lineage>
        <taxon>unclassified sequences</taxon>
        <taxon>metagenomes</taxon>
        <taxon>ecological metagenomes</taxon>
    </lineage>
</organism>
<protein>
    <recommendedName>
        <fullName evidence="3">Protein ImuA</fullName>
    </recommendedName>
</protein>
<dbReference type="SUPFAM" id="SSF52540">
    <property type="entry name" value="P-loop containing nucleoside triphosphate hydrolases"/>
    <property type="match status" value="1"/>
</dbReference>
<evidence type="ECO:0000313" key="2">
    <source>
        <dbReference type="EMBL" id="VAW19010.1"/>
    </source>
</evidence>
<name>A0A3B0TQM6_9ZZZZ</name>
<evidence type="ECO:0008006" key="3">
    <source>
        <dbReference type="Google" id="ProtNLM"/>
    </source>
</evidence>
<proteinExistence type="predicted"/>
<reference evidence="2" key="1">
    <citation type="submission" date="2018-06" db="EMBL/GenBank/DDBJ databases">
        <authorList>
            <person name="Zhirakovskaya E."/>
        </authorList>
    </citation>
    <scope>NUCLEOTIDE SEQUENCE</scope>
</reference>
<feature type="transmembrane region" description="Helical" evidence="1">
    <location>
        <begin position="20"/>
        <end position="42"/>
    </location>
</feature>
<gene>
    <name evidence="2" type="ORF">MNBD_ALPHA11-2221</name>
</gene>
<dbReference type="Gene3D" id="3.40.50.300">
    <property type="entry name" value="P-loop containing nucleotide triphosphate hydrolases"/>
    <property type="match status" value="1"/>
</dbReference>
<accession>A0A3B0TQM6</accession>
<keyword evidence="1" id="KW-0472">Membrane</keyword>
<keyword evidence="1" id="KW-0812">Transmembrane</keyword>
<dbReference type="EMBL" id="UOEQ01000193">
    <property type="protein sequence ID" value="VAW19010.1"/>
    <property type="molecule type" value="Genomic_DNA"/>
</dbReference>
<keyword evidence="1" id="KW-1133">Transmembrane helix</keyword>
<dbReference type="AlphaFoldDB" id="A0A3B0TQM6"/>
<sequence length="195" mass="21717">MMQDFSDIFPLCPSRSHEALGAGAISFALCMIGMSKGPVLWVNERRQNERLHPGGLIQFCDPSRLMFAHGKSHMDVLWIAEEALRSKTVPLVIAQLSADIGLTEGRRLQLAAEAGRTTGLFLLPQDMGSNAAETRWHCMPIYDCSNSDSTLFDWRCIKNKSGTTGRWIVNWNEATHHINLVPQDAQRTRPKAQAG</sequence>
<evidence type="ECO:0000256" key="1">
    <source>
        <dbReference type="SAM" id="Phobius"/>
    </source>
</evidence>